<dbReference type="GO" id="GO:0008170">
    <property type="term" value="F:N-methyltransferase activity"/>
    <property type="evidence" value="ECO:0007669"/>
    <property type="project" value="InterPro"/>
</dbReference>
<evidence type="ECO:0000259" key="8">
    <source>
        <dbReference type="Pfam" id="PF02384"/>
    </source>
</evidence>
<dbReference type="PANTHER" id="PTHR42933">
    <property type="entry name" value="SLR6095 PROTEIN"/>
    <property type="match status" value="1"/>
</dbReference>
<dbReference type="OrthoDB" id="9784823at2"/>
<proteinExistence type="inferred from homology"/>
<evidence type="ECO:0000256" key="2">
    <source>
        <dbReference type="ARBA" id="ARBA00011900"/>
    </source>
</evidence>
<dbReference type="PRINTS" id="PR00507">
    <property type="entry name" value="N12N6MTFRASE"/>
</dbReference>
<accession>A0A151Y4Z5</accession>
<comment type="catalytic activity">
    <reaction evidence="7">
        <text>a 2'-deoxyadenosine in DNA + S-adenosyl-L-methionine = an N(6)-methyl-2'-deoxyadenosine in DNA + S-adenosyl-L-homocysteine + H(+)</text>
        <dbReference type="Rhea" id="RHEA:15197"/>
        <dbReference type="Rhea" id="RHEA-COMP:12418"/>
        <dbReference type="Rhea" id="RHEA-COMP:12419"/>
        <dbReference type="ChEBI" id="CHEBI:15378"/>
        <dbReference type="ChEBI" id="CHEBI:57856"/>
        <dbReference type="ChEBI" id="CHEBI:59789"/>
        <dbReference type="ChEBI" id="CHEBI:90615"/>
        <dbReference type="ChEBI" id="CHEBI:90616"/>
        <dbReference type="EC" id="2.1.1.72"/>
    </reaction>
</comment>
<dbReference type="EC" id="2.1.1.72" evidence="2"/>
<dbReference type="Pfam" id="PF02384">
    <property type="entry name" value="N6_Mtase"/>
    <property type="match status" value="1"/>
</dbReference>
<dbReference type="STRING" id="1806892.AZH43_06460"/>
<dbReference type="InterPro" id="IPR051537">
    <property type="entry name" value="DNA_Adenine_Mtase"/>
</dbReference>
<keyword evidence="11" id="KW-1185">Reference proteome</keyword>
<keyword evidence="4 10" id="KW-0808">Transferase</keyword>
<comment type="caution">
    <text evidence="10">The sequence shown here is derived from an EMBL/GenBank/DDBJ whole genome shotgun (WGS) entry which is preliminary data.</text>
</comment>
<reference evidence="10 11" key="1">
    <citation type="submission" date="2016-03" db="EMBL/GenBank/DDBJ databases">
        <title>Acinetobacter genomospecies 28 strain ANC 4149.</title>
        <authorList>
            <person name="Radolfova-Krizova L."/>
            <person name="Nemec A."/>
        </authorList>
    </citation>
    <scope>NUCLEOTIDE SEQUENCE [LARGE SCALE GENOMIC DNA]</scope>
    <source>
        <strain evidence="10 11">ANC 4149</strain>
    </source>
</reference>
<dbReference type="RefSeq" id="WP_067666264.1">
    <property type="nucleotide sequence ID" value="NZ_CBCSIK010000005.1"/>
</dbReference>
<keyword evidence="6" id="KW-0680">Restriction system</keyword>
<dbReference type="PANTHER" id="PTHR42933:SF3">
    <property type="entry name" value="TYPE I RESTRICTION ENZYME MJAVIII METHYLASE SUBUNIT"/>
    <property type="match status" value="1"/>
</dbReference>
<dbReference type="PROSITE" id="PS00092">
    <property type="entry name" value="N6_MTASE"/>
    <property type="match status" value="1"/>
</dbReference>
<feature type="domain" description="N6 adenine-specific DNA methyltransferase N-terminal" evidence="9">
    <location>
        <begin position="18"/>
        <end position="156"/>
    </location>
</feature>
<organism evidence="10 11">
    <name type="scientific">Acinetobacter pragensis</name>
    <dbReference type="NCBI Taxonomy" id="1806892"/>
    <lineage>
        <taxon>Bacteria</taxon>
        <taxon>Pseudomonadati</taxon>
        <taxon>Pseudomonadota</taxon>
        <taxon>Gammaproteobacteria</taxon>
        <taxon>Moraxellales</taxon>
        <taxon>Moraxellaceae</taxon>
        <taxon>Acinetobacter</taxon>
    </lineage>
</organism>
<dbReference type="InterPro" id="IPR022749">
    <property type="entry name" value="D12N6_MeTrfase_N"/>
</dbReference>
<dbReference type="GO" id="GO:0003677">
    <property type="term" value="F:DNA binding"/>
    <property type="evidence" value="ECO:0007669"/>
    <property type="project" value="InterPro"/>
</dbReference>
<dbReference type="AlphaFoldDB" id="A0A151Y4Z5"/>
<dbReference type="Pfam" id="PF12161">
    <property type="entry name" value="HsdM_N"/>
    <property type="match status" value="1"/>
</dbReference>
<dbReference type="GO" id="GO:0032259">
    <property type="term" value="P:methylation"/>
    <property type="evidence" value="ECO:0007669"/>
    <property type="project" value="UniProtKB-KW"/>
</dbReference>
<evidence type="ECO:0000259" key="9">
    <source>
        <dbReference type="Pfam" id="PF12161"/>
    </source>
</evidence>
<dbReference type="EMBL" id="LUAW01000011">
    <property type="protein sequence ID" value="KYQ73076.1"/>
    <property type="molecule type" value="Genomic_DNA"/>
</dbReference>
<comment type="similarity">
    <text evidence="1">Belongs to the N(4)/N(6)-methyltransferase family.</text>
</comment>
<keyword evidence="5" id="KW-0949">S-adenosyl-L-methionine</keyword>
<evidence type="ECO:0000256" key="7">
    <source>
        <dbReference type="ARBA" id="ARBA00047942"/>
    </source>
</evidence>
<name>A0A151Y4Z5_9GAMM</name>
<feature type="domain" description="DNA methylase adenine-specific" evidence="8">
    <location>
        <begin position="177"/>
        <end position="493"/>
    </location>
</feature>
<sequence length="745" mass="84590">MTNEVNQHSQHGKIVGLVWSIANIIRGPYRPPQYRRVMLPLIVLGRFDAILAPYADEMKACYEKAVANLQDKTPNVFLQKQLSQIADKDRKQNLYNISGFNLQKLLDDPDQFTANLTKYIDGFSPKAKDIFAKFEFAKEIEKLDDANRLYKVFQEFRNGLVESGLSLAPSSVSNLQMGYLFEELVRKFNEQANEEAGDHFTPREVIELMVNLIFEEDQDELVKAGVHRSIYDPTAGTGGMLSESEKFLKKYNDKISLDMYGQEYNPESYAICCSDLLIKDEPAENIVYGDTLGVKNAKEKDGYVPRDGHADKDFHYMFSNPPFGVEWKNQKEFIDEEEKQGFSGRFGAGLPRINDGSLLFAQHMISKMKPSPENGGEGSRIAVVFNGSPLFTGDAGSGESNIRRWIIENDWLEAIIALPDQMFYNTGIYTYVWIISNKKSEQRKGKVQLIDGTAHYQKMAKSLGNKRHELSKDHIAELTKFYSKFKDQDTSAMIQTKAGEAKVCSKIFNNQDFGYLKLTVERPLRLNFMISAERIALLDQQSAFENLAKSKKVKDTAEISKEEQTGRLQQEAIKKALTAKISDQVWKNRDEFLKVLDPILKGLSFKLGAPVKKAILEALSERDQTADVCKDSKGNIEPDTQLRDTELVSFPEHLTLPLPVNYDKEPDLSELLPLVTAHCEAYLKAEVLPHVADAWIDYSKTKVGYEIPINRHFYVYEPPRPLEEIKSEIVQLEQEIMQMLGGLSA</sequence>
<dbReference type="InterPro" id="IPR003356">
    <property type="entry name" value="DNA_methylase_A-5"/>
</dbReference>
<evidence type="ECO:0000256" key="1">
    <source>
        <dbReference type="ARBA" id="ARBA00006594"/>
    </source>
</evidence>
<gene>
    <name evidence="10" type="ORF">AZH43_06460</name>
</gene>
<dbReference type="GO" id="GO:0009307">
    <property type="term" value="P:DNA restriction-modification system"/>
    <property type="evidence" value="ECO:0007669"/>
    <property type="project" value="UniProtKB-KW"/>
</dbReference>
<dbReference type="InterPro" id="IPR002052">
    <property type="entry name" value="DNA_methylase_N6_adenine_CS"/>
</dbReference>
<evidence type="ECO:0000256" key="6">
    <source>
        <dbReference type="ARBA" id="ARBA00022747"/>
    </source>
</evidence>
<evidence type="ECO:0000256" key="4">
    <source>
        <dbReference type="ARBA" id="ARBA00022679"/>
    </source>
</evidence>
<dbReference type="SUPFAM" id="SSF53335">
    <property type="entry name" value="S-adenosyl-L-methionine-dependent methyltransferases"/>
    <property type="match status" value="1"/>
</dbReference>
<evidence type="ECO:0000313" key="10">
    <source>
        <dbReference type="EMBL" id="KYQ73076.1"/>
    </source>
</evidence>
<dbReference type="GO" id="GO:0009007">
    <property type="term" value="F:site-specific DNA-methyltransferase (adenine-specific) activity"/>
    <property type="evidence" value="ECO:0007669"/>
    <property type="project" value="UniProtKB-EC"/>
</dbReference>
<dbReference type="Gene3D" id="3.40.50.150">
    <property type="entry name" value="Vaccinia Virus protein VP39"/>
    <property type="match status" value="1"/>
</dbReference>
<evidence type="ECO:0000256" key="5">
    <source>
        <dbReference type="ARBA" id="ARBA00022691"/>
    </source>
</evidence>
<evidence type="ECO:0000256" key="3">
    <source>
        <dbReference type="ARBA" id="ARBA00022603"/>
    </source>
</evidence>
<keyword evidence="3 10" id="KW-0489">Methyltransferase</keyword>
<evidence type="ECO:0000313" key="11">
    <source>
        <dbReference type="Proteomes" id="UP000076276"/>
    </source>
</evidence>
<protein>
    <recommendedName>
        <fullName evidence="2">site-specific DNA-methyltransferase (adenine-specific)</fullName>
        <ecNumber evidence="2">2.1.1.72</ecNumber>
    </recommendedName>
</protein>
<dbReference type="Proteomes" id="UP000076276">
    <property type="component" value="Unassembled WGS sequence"/>
</dbReference>
<dbReference type="InterPro" id="IPR029063">
    <property type="entry name" value="SAM-dependent_MTases_sf"/>
</dbReference>